<dbReference type="InterPro" id="IPR036078">
    <property type="entry name" value="Spo11/TopoVI_A_sf"/>
</dbReference>
<dbReference type="STRING" id="46835.A0A504YG36"/>
<name>A0A504YG36_FASGI</name>
<dbReference type="AlphaFoldDB" id="A0A504YG36"/>
<protein>
    <recommendedName>
        <fullName evidence="1">Topoisomerase 6 subunit A/Spo11 TOPRIM domain-containing protein</fullName>
    </recommendedName>
</protein>
<dbReference type="GO" id="GO:0003677">
    <property type="term" value="F:DNA binding"/>
    <property type="evidence" value="ECO:0007669"/>
    <property type="project" value="InterPro"/>
</dbReference>
<dbReference type="EMBL" id="SUNJ01009807">
    <property type="protein sequence ID" value="TPP60124.1"/>
    <property type="molecule type" value="Genomic_DNA"/>
</dbReference>
<dbReference type="Proteomes" id="UP000316759">
    <property type="component" value="Unassembled WGS sequence"/>
</dbReference>
<gene>
    <name evidence="2" type="ORF">FGIG_08275</name>
</gene>
<accession>A0A504YG36</accession>
<evidence type="ECO:0000313" key="2">
    <source>
        <dbReference type="EMBL" id="TPP60124.1"/>
    </source>
</evidence>
<keyword evidence="3" id="KW-1185">Reference proteome</keyword>
<dbReference type="Gene3D" id="3.40.1360.10">
    <property type="match status" value="1"/>
</dbReference>
<evidence type="ECO:0000259" key="1">
    <source>
        <dbReference type="Pfam" id="PF21180"/>
    </source>
</evidence>
<dbReference type="OrthoDB" id="5377392at2759"/>
<dbReference type="GO" id="GO:0005694">
    <property type="term" value="C:chromosome"/>
    <property type="evidence" value="ECO:0007669"/>
    <property type="project" value="InterPro"/>
</dbReference>
<dbReference type="Pfam" id="PF21180">
    <property type="entry name" value="TOP6A-Spo11_Toprim"/>
    <property type="match status" value="1"/>
</dbReference>
<reference evidence="2 3" key="1">
    <citation type="submission" date="2019-04" db="EMBL/GenBank/DDBJ databases">
        <title>Annotation for the trematode Fasciola gigantica.</title>
        <authorList>
            <person name="Choi Y.-J."/>
        </authorList>
    </citation>
    <scope>NUCLEOTIDE SEQUENCE [LARGE SCALE GENOMIC DNA]</scope>
    <source>
        <strain evidence="2">Uganda_cow_1</strain>
    </source>
</reference>
<sequence>MQDESLKPISVDKMELIGLLATELESLQVKKSELLQLTEADSALLSGLQRRKDILIDRILVDQINALRISKLKCEIEVLDNLGAKTLFDYLKRKLDAFNFEPEQPANICE</sequence>
<feature type="domain" description="Topoisomerase 6 subunit A/Spo11 TOPRIM" evidence="1">
    <location>
        <begin position="9"/>
        <end position="95"/>
    </location>
</feature>
<dbReference type="SUPFAM" id="SSF56726">
    <property type="entry name" value="DNA topoisomerase IV, alpha subunit"/>
    <property type="match status" value="1"/>
</dbReference>
<proteinExistence type="predicted"/>
<organism evidence="2 3">
    <name type="scientific">Fasciola gigantica</name>
    <name type="common">Giant liver fluke</name>
    <dbReference type="NCBI Taxonomy" id="46835"/>
    <lineage>
        <taxon>Eukaryota</taxon>
        <taxon>Metazoa</taxon>
        <taxon>Spiralia</taxon>
        <taxon>Lophotrochozoa</taxon>
        <taxon>Platyhelminthes</taxon>
        <taxon>Trematoda</taxon>
        <taxon>Digenea</taxon>
        <taxon>Plagiorchiida</taxon>
        <taxon>Echinostomata</taxon>
        <taxon>Echinostomatoidea</taxon>
        <taxon>Fasciolidae</taxon>
        <taxon>Fasciola</taxon>
    </lineage>
</organism>
<dbReference type="InterPro" id="IPR034136">
    <property type="entry name" value="TOPRIM_Topo6A/Spo11"/>
</dbReference>
<comment type="caution">
    <text evidence="2">The sequence shown here is derived from an EMBL/GenBank/DDBJ whole genome shotgun (WGS) entry which is preliminary data.</text>
</comment>
<evidence type="ECO:0000313" key="3">
    <source>
        <dbReference type="Proteomes" id="UP000316759"/>
    </source>
</evidence>